<feature type="domain" description="Methyl-accepting transducer" evidence="7">
    <location>
        <begin position="480"/>
        <end position="709"/>
    </location>
</feature>
<dbReference type="EMBL" id="FQVB01000016">
    <property type="protein sequence ID" value="SHF38116.1"/>
    <property type="molecule type" value="Genomic_DNA"/>
</dbReference>
<dbReference type="OrthoDB" id="5342522at2"/>
<dbReference type="PRINTS" id="PR00260">
    <property type="entry name" value="CHEMTRNSDUCR"/>
</dbReference>
<organism evidence="8 9">
    <name type="scientific">Desulfacinum infernum DSM 9756</name>
    <dbReference type="NCBI Taxonomy" id="1121391"/>
    <lineage>
        <taxon>Bacteria</taxon>
        <taxon>Pseudomonadati</taxon>
        <taxon>Thermodesulfobacteriota</taxon>
        <taxon>Syntrophobacteria</taxon>
        <taxon>Syntrophobacterales</taxon>
        <taxon>Syntrophobacteraceae</taxon>
        <taxon>Desulfacinum</taxon>
    </lineage>
</organism>
<accession>A0A1M5B6S6</accession>
<dbReference type="PROSITE" id="PS50111">
    <property type="entry name" value="CHEMOTAXIS_TRANSDUC_2"/>
    <property type="match status" value="1"/>
</dbReference>
<dbReference type="RefSeq" id="WP_073038718.1">
    <property type="nucleotide sequence ID" value="NZ_FQVB01000016.1"/>
</dbReference>
<dbReference type="GO" id="GO:0007165">
    <property type="term" value="P:signal transduction"/>
    <property type="evidence" value="ECO:0007669"/>
    <property type="project" value="UniProtKB-KW"/>
</dbReference>
<sequence>MFWKKMSVGKRIGLGFSVVLSLFAAVAWLGFSGIRGIVNEAHTCVGGKHLDGLLAQRELDHLNWANEVNALLTDKNVTRLDVQLDDHQCAFGKWLYGEGRKEAIALVPSLAPLLREIEAPHRILHESAAAIQAAYAPADPQLPGFLARREVDHLVWAAKIRDVFLENKAGVDVETDPTRCALGQWIYGDSLKEVLERNPDLEPLVRELEIEHRRLHESAAKLQEIYRPVHPGLMEEMRARLEDHYLWTMKVSAALIQGSTKLDVEKDPSKCTFGRFLISDQAKEWMANFPAFREAMEAVHKPHRELHATAEAMEEALAAGDQNRAFAIYTSQALPALAQIAEWFGKAMEAEGALVERHQHALKVFQHETLRALADTAAALGRIRSKAEEQLKGLEEANRIYAEQTMPALRQVQKLLHGLRDETAKNILSFDAVLEAAEKTKRHVGLISASAIVVGILLAFLLARGIVSSLKRFASQVEESASQVAAASYQVATSSQHLAEGASEGAAAIEETSSSMEEMASMTRQNADNAAQAAQLMQQTTNVADDAAQSMADLTRSMQEMAKAGEETQKIIKTIDEIAFQTNLLALNAAVEAARAGEAGAGFAVVADEVRNLAMRAAQSAKDTAALIEGTVSRIRSGSQRVETTSEAFHRLIGNAKKVAELIAEISAATHQQSQGIDQVNRGIAELDKVTQANAANAEESASAAEEMSAQAAQLQCLVEELVALVGGSSSRTASPGEKEPAEERLVPASVRLPQNTGAGRPTESLTGNGRGVVRPLLQGPGELPDARSFEGL</sequence>
<proteinExistence type="inferred from homology"/>
<evidence type="ECO:0000256" key="1">
    <source>
        <dbReference type="ARBA" id="ARBA00022500"/>
    </source>
</evidence>
<feature type="transmembrane region" description="Helical" evidence="6">
    <location>
        <begin position="12"/>
        <end position="31"/>
    </location>
</feature>
<keyword evidence="6" id="KW-1133">Transmembrane helix</keyword>
<feature type="compositionally biased region" description="Basic and acidic residues" evidence="5">
    <location>
        <begin position="737"/>
        <end position="746"/>
    </location>
</feature>
<dbReference type="GO" id="GO:0005886">
    <property type="term" value="C:plasma membrane"/>
    <property type="evidence" value="ECO:0007669"/>
    <property type="project" value="TreeGrafter"/>
</dbReference>
<keyword evidence="1" id="KW-0145">Chemotaxis</keyword>
<comment type="similarity">
    <text evidence="2">Belongs to the methyl-accepting chemotaxis (MCP) protein family.</text>
</comment>
<dbReference type="InterPro" id="IPR051310">
    <property type="entry name" value="MCP_chemotaxis"/>
</dbReference>
<evidence type="ECO:0000256" key="2">
    <source>
        <dbReference type="ARBA" id="ARBA00029447"/>
    </source>
</evidence>
<evidence type="ECO:0000256" key="3">
    <source>
        <dbReference type="PROSITE-ProRule" id="PRU00284"/>
    </source>
</evidence>
<feature type="region of interest" description="Disordered" evidence="5">
    <location>
        <begin position="729"/>
        <end position="793"/>
    </location>
</feature>
<protein>
    <submittedName>
        <fullName evidence="8">Methyl-accepting chemotaxis protein</fullName>
    </submittedName>
</protein>
<evidence type="ECO:0000259" key="7">
    <source>
        <dbReference type="PROSITE" id="PS50111"/>
    </source>
</evidence>
<dbReference type="InterPro" id="IPR004089">
    <property type="entry name" value="MCPsignal_dom"/>
</dbReference>
<dbReference type="InterPro" id="IPR004090">
    <property type="entry name" value="Chemotax_Me-accpt_rcpt"/>
</dbReference>
<keyword evidence="9" id="KW-1185">Reference proteome</keyword>
<dbReference type="PANTHER" id="PTHR43531">
    <property type="entry name" value="PROTEIN ICFG"/>
    <property type="match status" value="1"/>
</dbReference>
<evidence type="ECO:0000256" key="6">
    <source>
        <dbReference type="SAM" id="Phobius"/>
    </source>
</evidence>
<feature type="compositionally biased region" description="Polar residues" evidence="5">
    <location>
        <begin position="753"/>
        <end position="768"/>
    </location>
</feature>
<dbReference type="Gene3D" id="1.10.287.950">
    <property type="entry name" value="Methyl-accepting chemotaxis protein"/>
    <property type="match status" value="1"/>
</dbReference>
<dbReference type="AlphaFoldDB" id="A0A1M5B6S6"/>
<dbReference type="SUPFAM" id="SSF58104">
    <property type="entry name" value="Methyl-accepting chemotaxis protein (MCP) signaling domain"/>
    <property type="match status" value="1"/>
</dbReference>
<keyword evidence="4" id="KW-0175">Coiled coil</keyword>
<feature type="coiled-coil region" evidence="4">
    <location>
        <begin position="377"/>
        <end position="404"/>
    </location>
</feature>
<reference evidence="9" key="1">
    <citation type="submission" date="2016-11" db="EMBL/GenBank/DDBJ databases">
        <authorList>
            <person name="Varghese N."/>
            <person name="Submissions S."/>
        </authorList>
    </citation>
    <scope>NUCLEOTIDE SEQUENCE [LARGE SCALE GENOMIC DNA]</scope>
    <source>
        <strain evidence="9">DSM 9756</strain>
    </source>
</reference>
<keyword evidence="6" id="KW-0472">Membrane</keyword>
<evidence type="ECO:0000256" key="5">
    <source>
        <dbReference type="SAM" id="MobiDB-lite"/>
    </source>
</evidence>
<dbReference type="STRING" id="1121391.SAMN02745206_01870"/>
<dbReference type="PANTHER" id="PTHR43531:SF11">
    <property type="entry name" value="METHYL-ACCEPTING CHEMOTAXIS PROTEIN 3"/>
    <property type="match status" value="1"/>
</dbReference>
<dbReference type="InterPro" id="IPR025991">
    <property type="entry name" value="Chemoreceptor_zinc-bind_dom"/>
</dbReference>
<dbReference type="SMART" id="SM00283">
    <property type="entry name" value="MA"/>
    <property type="match status" value="1"/>
</dbReference>
<dbReference type="Pfam" id="PF00015">
    <property type="entry name" value="MCPsignal"/>
    <property type="match status" value="1"/>
</dbReference>
<dbReference type="Gene3D" id="1.20.120.30">
    <property type="entry name" value="Aspartate receptor, ligand-binding domain"/>
    <property type="match status" value="3"/>
</dbReference>
<dbReference type="GO" id="GO:0006935">
    <property type="term" value="P:chemotaxis"/>
    <property type="evidence" value="ECO:0007669"/>
    <property type="project" value="UniProtKB-KW"/>
</dbReference>
<gene>
    <name evidence="8" type="ORF">SAMN02745206_01870</name>
</gene>
<evidence type="ECO:0000313" key="8">
    <source>
        <dbReference type="EMBL" id="SHF38116.1"/>
    </source>
</evidence>
<dbReference type="Pfam" id="PF13682">
    <property type="entry name" value="CZB"/>
    <property type="match status" value="3"/>
</dbReference>
<dbReference type="GO" id="GO:0004888">
    <property type="term" value="F:transmembrane signaling receptor activity"/>
    <property type="evidence" value="ECO:0007669"/>
    <property type="project" value="InterPro"/>
</dbReference>
<evidence type="ECO:0000256" key="4">
    <source>
        <dbReference type="SAM" id="Coils"/>
    </source>
</evidence>
<dbReference type="Proteomes" id="UP000184076">
    <property type="component" value="Unassembled WGS sequence"/>
</dbReference>
<keyword evidence="6" id="KW-0812">Transmembrane</keyword>
<keyword evidence="3" id="KW-0807">Transducer</keyword>
<name>A0A1M5B6S6_9BACT</name>
<evidence type="ECO:0000313" key="9">
    <source>
        <dbReference type="Proteomes" id="UP000184076"/>
    </source>
</evidence>